<name>A0AAN6XZJ9_9PEZI</name>
<reference evidence="9" key="2">
    <citation type="submission" date="2023-05" db="EMBL/GenBank/DDBJ databases">
        <authorList>
            <consortium name="Lawrence Berkeley National Laboratory"/>
            <person name="Steindorff A."/>
            <person name="Hensen N."/>
            <person name="Bonometti L."/>
            <person name="Westerberg I."/>
            <person name="Brannstrom I.O."/>
            <person name="Guillou S."/>
            <person name="Cros-Aarteil S."/>
            <person name="Calhoun S."/>
            <person name="Haridas S."/>
            <person name="Kuo A."/>
            <person name="Mondo S."/>
            <person name="Pangilinan J."/>
            <person name="Riley R."/>
            <person name="Labutti K."/>
            <person name="Andreopoulos B."/>
            <person name="Lipzen A."/>
            <person name="Chen C."/>
            <person name="Yanf M."/>
            <person name="Daum C."/>
            <person name="Ng V."/>
            <person name="Clum A."/>
            <person name="Ohm R."/>
            <person name="Martin F."/>
            <person name="Silar P."/>
            <person name="Natvig D."/>
            <person name="Lalanne C."/>
            <person name="Gautier V."/>
            <person name="Ament-Velasquez S.L."/>
            <person name="Kruys A."/>
            <person name="Hutchinson M.I."/>
            <person name="Powell A.J."/>
            <person name="Barry K."/>
            <person name="Miller A.N."/>
            <person name="Grigoriev I.V."/>
            <person name="Debuchy R."/>
            <person name="Gladieux P."/>
            <person name="Thoren M.H."/>
            <person name="Johannesson H."/>
        </authorList>
    </citation>
    <scope>NUCLEOTIDE SEQUENCE</scope>
    <source>
        <strain evidence="9">PSN293</strain>
    </source>
</reference>
<dbReference type="PANTHER" id="PTHR33048:SF47">
    <property type="entry name" value="INTEGRAL MEMBRANE PROTEIN-RELATED"/>
    <property type="match status" value="1"/>
</dbReference>
<proteinExistence type="inferred from homology"/>
<dbReference type="InterPro" id="IPR052337">
    <property type="entry name" value="SAT4-like"/>
</dbReference>
<evidence type="ECO:0000313" key="9">
    <source>
        <dbReference type="EMBL" id="KAK4209839.1"/>
    </source>
</evidence>
<evidence type="ECO:0000256" key="1">
    <source>
        <dbReference type="ARBA" id="ARBA00004141"/>
    </source>
</evidence>
<protein>
    <recommendedName>
        <fullName evidence="8">Rhodopsin domain-containing protein</fullName>
    </recommendedName>
</protein>
<dbReference type="Pfam" id="PF20684">
    <property type="entry name" value="Fung_rhodopsin"/>
    <property type="match status" value="1"/>
</dbReference>
<feature type="transmembrane region" description="Helical" evidence="7">
    <location>
        <begin position="189"/>
        <end position="207"/>
    </location>
</feature>
<dbReference type="Proteomes" id="UP001301769">
    <property type="component" value="Unassembled WGS sequence"/>
</dbReference>
<evidence type="ECO:0000256" key="6">
    <source>
        <dbReference type="SAM" id="MobiDB-lite"/>
    </source>
</evidence>
<dbReference type="EMBL" id="MU858192">
    <property type="protein sequence ID" value="KAK4209839.1"/>
    <property type="molecule type" value="Genomic_DNA"/>
</dbReference>
<feature type="transmembrane region" description="Helical" evidence="7">
    <location>
        <begin position="93"/>
        <end position="119"/>
    </location>
</feature>
<comment type="subcellular location">
    <subcellularLocation>
        <location evidence="1">Membrane</location>
        <topology evidence="1">Multi-pass membrane protein</topology>
    </subcellularLocation>
</comment>
<gene>
    <name evidence="9" type="ORF">QBC37DRAFT_449443</name>
</gene>
<evidence type="ECO:0000256" key="3">
    <source>
        <dbReference type="ARBA" id="ARBA00022989"/>
    </source>
</evidence>
<feature type="compositionally biased region" description="Polar residues" evidence="6">
    <location>
        <begin position="352"/>
        <end position="367"/>
    </location>
</feature>
<feature type="region of interest" description="Disordered" evidence="6">
    <location>
        <begin position="352"/>
        <end position="402"/>
    </location>
</feature>
<comment type="similarity">
    <text evidence="5">Belongs to the SAT4 family.</text>
</comment>
<feature type="transmembrane region" description="Helical" evidence="7">
    <location>
        <begin position="45"/>
        <end position="65"/>
    </location>
</feature>
<evidence type="ECO:0000313" key="10">
    <source>
        <dbReference type="Proteomes" id="UP001301769"/>
    </source>
</evidence>
<keyword evidence="2 7" id="KW-0812">Transmembrane</keyword>
<feature type="transmembrane region" description="Helical" evidence="7">
    <location>
        <begin position="131"/>
        <end position="149"/>
    </location>
</feature>
<organism evidence="9 10">
    <name type="scientific">Rhypophila decipiens</name>
    <dbReference type="NCBI Taxonomy" id="261697"/>
    <lineage>
        <taxon>Eukaryota</taxon>
        <taxon>Fungi</taxon>
        <taxon>Dikarya</taxon>
        <taxon>Ascomycota</taxon>
        <taxon>Pezizomycotina</taxon>
        <taxon>Sordariomycetes</taxon>
        <taxon>Sordariomycetidae</taxon>
        <taxon>Sordariales</taxon>
        <taxon>Naviculisporaceae</taxon>
        <taxon>Rhypophila</taxon>
    </lineage>
</organism>
<evidence type="ECO:0000256" key="5">
    <source>
        <dbReference type="ARBA" id="ARBA00038359"/>
    </source>
</evidence>
<evidence type="ECO:0000256" key="2">
    <source>
        <dbReference type="ARBA" id="ARBA00022692"/>
    </source>
</evidence>
<reference evidence="9" key="1">
    <citation type="journal article" date="2023" name="Mol. Phylogenet. Evol.">
        <title>Genome-scale phylogeny and comparative genomics of the fungal order Sordariales.</title>
        <authorList>
            <person name="Hensen N."/>
            <person name="Bonometti L."/>
            <person name="Westerberg I."/>
            <person name="Brannstrom I.O."/>
            <person name="Guillou S."/>
            <person name="Cros-Aarteil S."/>
            <person name="Calhoun S."/>
            <person name="Haridas S."/>
            <person name="Kuo A."/>
            <person name="Mondo S."/>
            <person name="Pangilinan J."/>
            <person name="Riley R."/>
            <person name="LaButti K."/>
            <person name="Andreopoulos B."/>
            <person name="Lipzen A."/>
            <person name="Chen C."/>
            <person name="Yan M."/>
            <person name="Daum C."/>
            <person name="Ng V."/>
            <person name="Clum A."/>
            <person name="Steindorff A."/>
            <person name="Ohm R.A."/>
            <person name="Martin F."/>
            <person name="Silar P."/>
            <person name="Natvig D.O."/>
            <person name="Lalanne C."/>
            <person name="Gautier V."/>
            <person name="Ament-Velasquez S.L."/>
            <person name="Kruys A."/>
            <person name="Hutchinson M.I."/>
            <person name="Powell A.J."/>
            <person name="Barry K."/>
            <person name="Miller A.N."/>
            <person name="Grigoriev I.V."/>
            <person name="Debuchy R."/>
            <person name="Gladieux P."/>
            <person name="Hiltunen Thoren M."/>
            <person name="Johannesson H."/>
        </authorList>
    </citation>
    <scope>NUCLEOTIDE SEQUENCE</scope>
    <source>
        <strain evidence="9">PSN293</strain>
    </source>
</reference>
<evidence type="ECO:0000256" key="7">
    <source>
        <dbReference type="SAM" id="Phobius"/>
    </source>
</evidence>
<dbReference type="GO" id="GO:0016020">
    <property type="term" value="C:membrane"/>
    <property type="evidence" value="ECO:0007669"/>
    <property type="project" value="UniProtKB-SubCell"/>
</dbReference>
<sequence>MRMGPGLPAEVFLGVVWSMTALALVFLGIRLFARFHGPGRIYWDDVFVIFASALILITAALWQWATGVMYHVLHVAAGQEMPTADFFDTVRQWLLASFIVEIFFYTSLAAIKLSLLFFFRRLGESIDMVKYIWWPVLFFTLASWLSMIGDIQYKCLVGDLELAMLGWCDSAPAVKFTTDTLKANCVLDVVSDFLIMLLPVILLWGVQMRLRQKLIFIGLFSLTLITMTIAIVRVADVGKTKWDNGQYDPIYLWMWSAVEPCVATIVACLSAFPQLFVQSKKPAYKPSESFIQRLRARRTRTTTGVKRRPADDSLLYSTNFSNTCTATGDCSSFPVDHPIFGVNLGYVECKSTTTTGSEGQPSESTVSMPAIPGPLASRPHLSGSPAGQHGARNHDKFNRQYV</sequence>
<keyword evidence="4 7" id="KW-0472">Membrane</keyword>
<keyword evidence="10" id="KW-1185">Reference proteome</keyword>
<feature type="transmembrane region" description="Helical" evidence="7">
    <location>
        <begin position="252"/>
        <end position="272"/>
    </location>
</feature>
<keyword evidence="3 7" id="KW-1133">Transmembrane helix</keyword>
<dbReference type="PANTHER" id="PTHR33048">
    <property type="entry name" value="PTH11-LIKE INTEGRAL MEMBRANE PROTEIN (AFU_ORTHOLOGUE AFUA_5G11245)"/>
    <property type="match status" value="1"/>
</dbReference>
<comment type="caution">
    <text evidence="9">The sequence shown here is derived from an EMBL/GenBank/DDBJ whole genome shotgun (WGS) entry which is preliminary data.</text>
</comment>
<feature type="domain" description="Rhodopsin" evidence="8">
    <location>
        <begin position="29"/>
        <end position="276"/>
    </location>
</feature>
<feature type="transmembrane region" description="Helical" evidence="7">
    <location>
        <begin position="12"/>
        <end position="33"/>
    </location>
</feature>
<feature type="transmembrane region" description="Helical" evidence="7">
    <location>
        <begin position="214"/>
        <end position="232"/>
    </location>
</feature>
<feature type="compositionally biased region" description="Basic and acidic residues" evidence="6">
    <location>
        <begin position="392"/>
        <end position="402"/>
    </location>
</feature>
<accession>A0AAN6XZJ9</accession>
<evidence type="ECO:0000256" key="4">
    <source>
        <dbReference type="ARBA" id="ARBA00023136"/>
    </source>
</evidence>
<dbReference type="InterPro" id="IPR049326">
    <property type="entry name" value="Rhodopsin_dom_fungi"/>
</dbReference>
<dbReference type="AlphaFoldDB" id="A0AAN6XZJ9"/>
<evidence type="ECO:0000259" key="8">
    <source>
        <dbReference type="Pfam" id="PF20684"/>
    </source>
</evidence>